<accession>C1MNI3</accession>
<organism evidence="2">
    <name type="scientific">Micromonas pusilla (strain CCMP1545)</name>
    <name type="common">Picoplanktonic green alga</name>
    <dbReference type="NCBI Taxonomy" id="564608"/>
    <lineage>
        <taxon>Eukaryota</taxon>
        <taxon>Viridiplantae</taxon>
        <taxon>Chlorophyta</taxon>
        <taxon>Mamiellophyceae</taxon>
        <taxon>Mamiellales</taxon>
        <taxon>Mamiellaceae</taxon>
        <taxon>Micromonas</taxon>
    </lineage>
</organism>
<evidence type="ECO:0000313" key="2">
    <source>
        <dbReference type="Proteomes" id="UP000001876"/>
    </source>
</evidence>
<name>C1MNI3_MICPC</name>
<reference evidence="1 2" key="1">
    <citation type="journal article" date="2009" name="Science">
        <title>Green evolution and dynamic adaptations revealed by genomes of the marine picoeukaryotes Micromonas.</title>
        <authorList>
            <person name="Worden A.Z."/>
            <person name="Lee J.H."/>
            <person name="Mock T."/>
            <person name="Rouze P."/>
            <person name="Simmons M.P."/>
            <person name="Aerts A.L."/>
            <person name="Allen A.E."/>
            <person name="Cuvelier M.L."/>
            <person name="Derelle E."/>
            <person name="Everett M.V."/>
            <person name="Foulon E."/>
            <person name="Grimwood J."/>
            <person name="Gundlach H."/>
            <person name="Henrissat B."/>
            <person name="Napoli C."/>
            <person name="McDonald S.M."/>
            <person name="Parker M.S."/>
            <person name="Rombauts S."/>
            <person name="Salamov A."/>
            <person name="Von Dassow P."/>
            <person name="Badger J.H."/>
            <person name="Coutinho P.M."/>
            <person name="Demir E."/>
            <person name="Dubchak I."/>
            <person name="Gentemann C."/>
            <person name="Eikrem W."/>
            <person name="Gready J.E."/>
            <person name="John U."/>
            <person name="Lanier W."/>
            <person name="Lindquist E.A."/>
            <person name="Lucas S."/>
            <person name="Mayer K.F."/>
            <person name="Moreau H."/>
            <person name="Not F."/>
            <person name="Otillar R."/>
            <person name="Panaud O."/>
            <person name="Pangilinan J."/>
            <person name="Paulsen I."/>
            <person name="Piegu B."/>
            <person name="Poliakov A."/>
            <person name="Robbens S."/>
            <person name="Schmutz J."/>
            <person name="Toulza E."/>
            <person name="Wyss T."/>
            <person name="Zelensky A."/>
            <person name="Zhou K."/>
            <person name="Armbrust E.V."/>
            <person name="Bhattacharya D."/>
            <person name="Goodenough U.W."/>
            <person name="Van de Peer Y."/>
            <person name="Grigoriev I.V."/>
        </authorList>
    </citation>
    <scope>NUCLEOTIDE SEQUENCE [LARGE SCALE GENOMIC DNA]</scope>
    <source>
        <strain evidence="1 2">CCMP1545</strain>
    </source>
</reference>
<keyword evidence="2" id="KW-1185">Reference proteome</keyword>
<gene>
    <name evidence="1" type="ORF">MICPUCDRAFT_55910</name>
</gene>
<dbReference type="AlphaFoldDB" id="C1MNI3"/>
<dbReference type="OrthoDB" id="8119704at2759"/>
<dbReference type="GeneID" id="9682133"/>
<protein>
    <submittedName>
        <fullName evidence="1">Predicted protein</fullName>
    </submittedName>
</protein>
<proteinExistence type="predicted"/>
<dbReference type="Proteomes" id="UP000001876">
    <property type="component" value="Unassembled WGS sequence"/>
</dbReference>
<dbReference type="EMBL" id="GG663737">
    <property type="protein sequence ID" value="EEH58754.1"/>
    <property type="molecule type" value="Genomic_DNA"/>
</dbReference>
<sequence length="56" mass="6271">MKLRPIERIGSYGARVHYLANASHWVHIDNPDGLLEILAPSFGAIDRGQGRRVNTM</sequence>
<evidence type="ECO:0000313" key="1">
    <source>
        <dbReference type="EMBL" id="EEH58754.1"/>
    </source>
</evidence>
<dbReference type="KEGG" id="mpp:MICPUCDRAFT_55910"/>
<dbReference type="RefSeq" id="XP_003057109.1">
    <property type="nucleotide sequence ID" value="XM_003057063.1"/>
</dbReference>